<evidence type="ECO:0000313" key="14">
    <source>
        <dbReference type="EMBL" id="PSN69918.1"/>
    </source>
</evidence>
<dbReference type="CDD" id="cd06861">
    <property type="entry name" value="PX_Vps5p"/>
    <property type="match status" value="1"/>
</dbReference>
<evidence type="ECO:0000256" key="12">
    <source>
        <dbReference type="SAM" id="MobiDB-lite"/>
    </source>
</evidence>
<name>A0A2T2NXV7_CORCC</name>
<keyword evidence="7" id="KW-0597">Phosphoprotein</keyword>
<comment type="similarity">
    <text evidence="4">Belongs to the sorting nexin family.</text>
</comment>
<feature type="domain" description="PX" evidence="13">
    <location>
        <begin position="166"/>
        <end position="283"/>
    </location>
</feature>
<evidence type="ECO:0000256" key="10">
    <source>
        <dbReference type="ARBA" id="ARBA00023136"/>
    </source>
</evidence>
<dbReference type="InterPro" id="IPR027267">
    <property type="entry name" value="AH/BAR_dom_sf"/>
</dbReference>
<dbReference type="GO" id="GO:0045053">
    <property type="term" value="P:protein retention in Golgi apparatus"/>
    <property type="evidence" value="ECO:0007669"/>
    <property type="project" value="TreeGrafter"/>
</dbReference>
<evidence type="ECO:0000256" key="1">
    <source>
        <dbReference type="ARBA" id="ARBA00004287"/>
    </source>
</evidence>
<evidence type="ECO:0000259" key="13">
    <source>
        <dbReference type="PROSITE" id="PS50195"/>
    </source>
</evidence>
<evidence type="ECO:0000256" key="3">
    <source>
        <dbReference type="ARBA" id="ARBA00004555"/>
    </source>
</evidence>
<gene>
    <name evidence="14" type="ORF">BS50DRAFT_585417</name>
</gene>
<dbReference type="SUPFAM" id="SSF103657">
    <property type="entry name" value="BAR/IMD domain-like"/>
    <property type="match status" value="1"/>
</dbReference>
<dbReference type="AlphaFoldDB" id="A0A2T2NXV7"/>
<feature type="compositionally biased region" description="Low complexity" evidence="12">
    <location>
        <begin position="107"/>
        <end position="116"/>
    </location>
</feature>
<dbReference type="GO" id="GO:0005768">
    <property type="term" value="C:endosome"/>
    <property type="evidence" value="ECO:0007669"/>
    <property type="project" value="TreeGrafter"/>
</dbReference>
<dbReference type="FunFam" id="1.20.1270.60:FF:000022">
    <property type="entry name" value="Sorting nexin 3 protein"/>
    <property type="match status" value="1"/>
</dbReference>
<dbReference type="Pfam" id="PF00787">
    <property type="entry name" value="PX"/>
    <property type="match status" value="1"/>
</dbReference>
<dbReference type="GO" id="GO:0030904">
    <property type="term" value="C:retromer complex"/>
    <property type="evidence" value="ECO:0007669"/>
    <property type="project" value="UniProtKB-ARBA"/>
</dbReference>
<feature type="compositionally biased region" description="Low complexity" evidence="12">
    <location>
        <begin position="144"/>
        <end position="157"/>
    </location>
</feature>
<dbReference type="GO" id="GO:0005829">
    <property type="term" value="C:cytosol"/>
    <property type="evidence" value="ECO:0007669"/>
    <property type="project" value="GOC"/>
</dbReference>
<dbReference type="FunFam" id="3.30.1520.10:FF:000013">
    <property type="entry name" value="Putative Sorting nexin 3"/>
    <property type="match status" value="1"/>
</dbReference>
<dbReference type="EMBL" id="KZ678132">
    <property type="protein sequence ID" value="PSN69918.1"/>
    <property type="molecule type" value="Genomic_DNA"/>
</dbReference>
<keyword evidence="11" id="KW-0175">Coiled coil</keyword>
<sequence length="591" mass="65014">MDLGDEGSSPWGDVPSNSAPAQNVPKIAQDDSAEPATASTVPNVSAAPRSPAGRGPRRRQYGAQPTKLEAVDDPLGPLGAATPPSGPEAPPAPPQKEAPSRSPRPTPGTSTSSLRGMMDSVNLDDDDEDKPSSQGPRVPPPVQPAASAAPQRQTQPSVSVEQAAKPTFTIYVGDPHKVGDLTSSHTEYSVTTKTTSKGYRNSEFTVSRRYRDFLWLYTQLHNNNPGIIVPPPPEKQAVGRFDADFVESRRAALERMLNKIAAHQTLQHDSDLKLFLESEAFNVDIKNKERKDPGLGESKGMFGSMLGSSTGKFIEHDDWFHERKVYLDALENQLKALLKATDTVVAQRKGLAEACGDFSASLHSLSTVELSPSLSGPLDSLSDIQIRIRELYERQAQQDVLTLGIVIDEYIRLIGSVKQAFQQRQKAYHSWHSAESELQKRKATQDKLLRQGRSQQDRLNQLSADVADAERKVHQARLLFEDMGRLMRGELERFEREKVEDFKSGVETYLESAVEAQKEVKLNGHFSAKLIEIWETFLMQLDTEDGETFIPPAGVVASPTDPSTSNDRPDTQDSETSDARAAAEATREIEE</sequence>
<evidence type="ECO:0000256" key="4">
    <source>
        <dbReference type="ARBA" id="ARBA00010883"/>
    </source>
</evidence>
<evidence type="ECO:0000256" key="11">
    <source>
        <dbReference type="SAM" id="Coils"/>
    </source>
</evidence>
<evidence type="ECO:0000313" key="15">
    <source>
        <dbReference type="Proteomes" id="UP000240883"/>
    </source>
</evidence>
<feature type="region of interest" description="Disordered" evidence="12">
    <location>
        <begin position="552"/>
        <end position="591"/>
    </location>
</feature>
<feature type="region of interest" description="Disordered" evidence="12">
    <location>
        <begin position="1"/>
        <end position="161"/>
    </location>
</feature>
<keyword evidence="6" id="KW-0963">Cytoplasm</keyword>
<dbReference type="GO" id="GO:0005794">
    <property type="term" value="C:Golgi apparatus"/>
    <property type="evidence" value="ECO:0007669"/>
    <property type="project" value="UniProtKB-SubCell"/>
</dbReference>
<keyword evidence="10" id="KW-0472">Membrane</keyword>
<keyword evidence="5" id="KW-0813">Transport</keyword>
<reference evidence="14 15" key="1">
    <citation type="journal article" date="2018" name="Front. Microbiol.">
        <title>Genome-Wide Analysis of Corynespora cassiicola Leaf Fall Disease Putative Effectors.</title>
        <authorList>
            <person name="Lopez D."/>
            <person name="Ribeiro S."/>
            <person name="Label P."/>
            <person name="Fumanal B."/>
            <person name="Venisse J.S."/>
            <person name="Kohler A."/>
            <person name="de Oliveira R.R."/>
            <person name="Labutti K."/>
            <person name="Lipzen A."/>
            <person name="Lail K."/>
            <person name="Bauer D."/>
            <person name="Ohm R.A."/>
            <person name="Barry K.W."/>
            <person name="Spatafora J."/>
            <person name="Grigoriev I.V."/>
            <person name="Martin F.M."/>
            <person name="Pujade-Renaud V."/>
        </authorList>
    </citation>
    <scope>NUCLEOTIDE SEQUENCE [LARGE SCALE GENOMIC DNA]</scope>
    <source>
        <strain evidence="14 15">Philippines</strain>
    </source>
</reference>
<keyword evidence="8" id="KW-0653">Protein transport</keyword>
<evidence type="ECO:0000256" key="7">
    <source>
        <dbReference type="ARBA" id="ARBA00022553"/>
    </source>
</evidence>
<dbReference type="GO" id="GO:0015031">
    <property type="term" value="P:protein transport"/>
    <property type="evidence" value="ECO:0007669"/>
    <property type="project" value="UniProtKB-KW"/>
</dbReference>
<dbReference type="GO" id="GO:0042147">
    <property type="term" value="P:retrograde transport, endosome to Golgi"/>
    <property type="evidence" value="ECO:0007669"/>
    <property type="project" value="TreeGrafter"/>
</dbReference>
<evidence type="ECO:0000256" key="6">
    <source>
        <dbReference type="ARBA" id="ARBA00022490"/>
    </source>
</evidence>
<dbReference type="GO" id="GO:0035091">
    <property type="term" value="F:phosphatidylinositol binding"/>
    <property type="evidence" value="ECO:0007669"/>
    <property type="project" value="InterPro"/>
</dbReference>
<accession>A0A2T2NXV7</accession>
<dbReference type="CDD" id="cd07627">
    <property type="entry name" value="BAR_Vps5p"/>
    <property type="match status" value="1"/>
</dbReference>
<dbReference type="SMART" id="SM00312">
    <property type="entry name" value="PX"/>
    <property type="match status" value="1"/>
</dbReference>
<keyword evidence="15" id="KW-1185">Reference proteome</keyword>
<protein>
    <submittedName>
        <fullName evidence="14">Vacuolar protein sorting-associated protein-like protein vps5</fullName>
    </submittedName>
</protein>
<evidence type="ECO:0000256" key="9">
    <source>
        <dbReference type="ARBA" id="ARBA00023034"/>
    </source>
</evidence>
<dbReference type="InterPro" id="IPR037868">
    <property type="entry name" value="PX_Vps5"/>
</dbReference>
<keyword evidence="9" id="KW-0333">Golgi apparatus</keyword>
<organism evidence="14 15">
    <name type="scientific">Corynespora cassiicola Philippines</name>
    <dbReference type="NCBI Taxonomy" id="1448308"/>
    <lineage>
        <taxon>Eukaryota</taxon>
        <taxon>Fungi</taxon>
        <taxon>Dikarya</taxon>
        <taxon>Ascomycota</taxon>
        <taxon>Pezizomycotina</taxon>
        <taxon>Dothideomycetes</taxon>
        <taxon>Pleosporomycetidae</taxon>
        <taxon>Pleosporales</taxon>
        <taxon>Corynesporascaceae</taxon>
        <taxon>Corynespora</taxon>
    </lineage>
</organism>
<dbReference type="PANTHER" id="PTHR10555">
    <property type="entry name" value="SORTING NEXIN"/>
    <property type="match status" value="1"/>
</dbReference>
<proteinExistence type="inferred from homology"/>
<dbReference type="InterPro" id="IPR001683">
    <property type="entry name" value="PX_dom"/>
</dbReference>
<evidence type="ECO:0000256" key="2">
    <source>
        <dbReference type="ARBA" id="ARBA00004496"/>
    </source>
</evidence>
<dbReference type="PANTHER" id="PTHR10555:SF170">
    <property type="entry name" value="FI18122P1"/>
    <property type="match status" value="1"/>
</dbReference>
<dbReference type="Gene3D" id="3.30.1520.10">
    <property type="entry name" value="Phox-like domain"/>
    <property type="match status" value="1"/>
</dbReference>
<dbReference type="SUPFAM" id="SSF64268">
    <property type="entry name" value="PX domain"/>
    <property type="match status" value="1"/>
</dbReference>
<feature type="compositionally biased region" description="Pro residues" evidence="12">
    <location>
        <begin position="84"/>
        <end position="106"/>
    </location>
</feature>
<dbReference type="InterPro" id="IPR035803">
    <property type="entry name" value="BAR_Vps5"/>
</dbReference>
<feature type="coiled-coil region" evidence="11">
    <location>
        <begin position="452"/>
        <end position="479"/>
    </location>
</feature>
<dbReference type="Gene3D" id="1.20.1270.60">
    <property type="entry name" value="Arfaptin homology (AH) domain/BAR domain"/>
    <property type="match status" value="1"/>
</dbReference>
<comment type="subcellular location">
    <subcellularLocation>
        <location evidence="2">Cytoplasm</location>
    </subcellularLocation>
    <subcellularLocation>
        <location evidence="3">Golgi apparatus</location>
    </subcellularLocation>
    <subcellularLocation>
        <location evidence="1">Membrane</location>
        <topology evidence="1">Peripheral membrane protein</topology>
        <orientation evidence="1">Cytoplasmic side</orientation>
    </subcellularLocation>
</comment>
<evidence type="ECO:0000256" key="5">
    <source>
        <dbReference type="ARBA" id="ARBA00022448"/>
    </source>
</evidence>
<dbReference type="InterPro" id="IPR015404">
    <property type="entry name" value="Vps5_C"/>
</dbReference>
<dbReference type="Proteomes" id="UP000240883">
    <property type="component" value="Unassembled WGS sequence"/>
</dbReference>
<feature type="compositionally biased region" description="Low complexity" evidence="12">
    <location>
        <begin position="45"/>
        <end position="54"/>
    </location>
</feature>
<dbReference type="OrthoDB" id="271164at2759"/>
<dbReference type="InterPro" id="IPR036871">
    <property type="entry name" value="PX_dom_sf"/>
</dbReference>
<dbReference type="Pfam" id="PF09325">
    <property type="entry name" value="Vps5"/>
    <property type="match status" value="1"/>
</dbReference>
<dbReference type="STRING" id="1448308.A0A2T2NXV7"/>
<dbReference type="PROSITE" id="PS50195">
    <property type="entry name" value="PX"/>
    <property type="match status" value="1"/>
</dbReference>
<evidence type="ECO:0000256" key="8">
    <source>
        <dbReference type="ARBA" id="ARBA00022927"/>
    </source>
</evidence>